<dbReference type="SUPFAM" id="SSF51735">
    <property type="entry name" value="NAD(P)-binding Rossmann-fold domains"/>
    <property type="match status" value="1"/>
</dbReference>
<evidence type="ECO:0000256" key="2">
    <source>
        <dbReference type="ARBA" id="ARBA00023002"/>
    </source>
</evidence>
<dbReference type="EMBL" id="WLZY01000019">
    <property type="protein sequence ID" value="NDL61097.1"/>
    <property type="molecule type" value="Genomic_DNA"/>
</dbReference>
<dbReference type="GO" id="GO:0000166">
    <property type="term" value="F:nucleotide binding"/>
    <property type="evidence" value="ECO:0007669"/>
    <property type="project" value="InterPro"/>
</dbReference>
<dbReference type="PANTHER" id="PTHR43708">
    <property type="entry name" value="CONSERVED EXPRESSED OXIDOREDUCTASE (EUROFUNG)"/>
    <property type="match status" value="1"/>
</dbReference>
<comment type="caution">
    <text evidence="4">The sequence shown here is derived from an EMBL/GenBank/DDBJ whole genome shotgun (WGS) entry which is preliminary data.</text>
</comment>
<comment type="similarity">
    <text evidence="1">Belongs to the Gfo/Idh/MocA family.</text>
</comment>
<evidence type="ECO:0000313" key="5">
    <source>
        <dbReference type="Proteomes" id="UP000460435"/>
    </source>
</evidence>
<dbReference type="InterPro" id="IPR051317">
    <property type="entry name" value="Gfo/Idh/MocA_oxidoreduct"/>
</dbReference>
<dbReference type="InterPro" id="IPR000683">
    <property type="entry name" value="Gfo/Idh/MocA-like_OxRdtase_N"/>
</dbReference>
<dbReference type="Pfam" id="PF01408">
    <property type="entry name" value="GFO_IDH_MocA"/>
    <property type="match status" value="1"/>
</dbReference>
<dbReference type="GO" id="GO:0016491">
    <property type="term" value="F:oxidoreductase activity"/>
    <property type="evidence" value="ECO:0007669"/>
    <property type="project" value="UniProtKB-KW"/>
</dbReference>
<accession>A0A7K3MDG3</accession>
<reference evidence="4 5" key="1">
    <citation type="submission" date="2019-11" db="EMBL/GenBank/DDBJ databases">
        <authorList>
            <person name="Li X.-J."/>
            <person name="Feng X.-M."/>
        </authorList>
    </citation>
    <scope>NUCLEOTIDE SEQUENCE [LARGE SCALE GENOMIC DNA]</scope>
    <source>
        <strain evidence="4 5">XMNu-373</strain>
    </source>
</reference>
<evidence type="ECO:0000256" key="1">
    <source>
        <dbReference type="ARBA" id="ARBA00010928"/>
    </source>
</evidence>
<keyword evidence="2" id="KW-0560">Oxidoreductase</keyword>
<dbReference type="AlphaFoldDB" id="A0A7K3MDG3"/>
<feature type="domain" description="Gfo/Idh/MocA-like oxidoreductase N-terminal" evidence="3">
    <location>
        <begin position="11"/>
        <end position="128"/>
    </location>
</feature>
<evidence type="ECO:0000313" key="4">
    <source>
        <dbReference type="EMBL" id="NDL61097.1"/>
    </source>
</evidence>
<gene>
    <name evidence="4" type="ORF">F7O44_28915</name>
</gene>
<keyword evidence="5" id="KW-1185">Reference proteome</keyword>
<evidence type="ECO:0000259" key="3">
    <source>
        <dbReference type="Pfam" id="PF01408"/>
    </source>
</evidence>
<dbReference type="Proteomes" id="UP000460435">
    <property type="component" value="Unassembled WGS sequence"/>
</dbReference>
<organism evidence="4 5">
    <name type="scientific">Phytoactinopolyspora mesophila</name>
    <dbReference type="NCBI Taxonomy" id="2650750"/>
    <lineage>
        <taxon>Bacteria</taxon>
        <taxon>Bacillati</taxon>
        <taxon>Actinomycetota</taxon>
        <taxon>Actinomycetes</taxon>
        <taxon>Jiangellales</taxon>
        <taxon>Jiangellaceae</taxon>
        <taxon>Phytoactinopolyspora</taxon>
    </lineage>
</organism>
<sequence>MSQLKGGLVQRIAIAGTDSPHAEKFIQYLNIDKSYNGFRVVALTGGRTKRNLDLAAAGKIEKVVDDPEELVDDVDAAIVTDLHGGLHRQNAVPFLSAGKHVYVNKPCATTVADVKEIIEAARRGNAILACWAAMRFIPGVVESHSALQRIGPPRVVFLTGPADPDSPYGGLSFYGCHTVEGALEILGNPDLANVRVARVDHSVTITCETESDPVTQLVISLVRCDHESWQTMMIGRGGVVARDLGVPSHGSRNRYLALARGLEKFLDTISTGKPLMPYEQFITPVRLFEDIASQDPSLKANPPQVMRKD</sequence>
<name>A0A7K3MDG3_9ACTN</name>
<dbReference type="InterPro" id="IPR036291">
    <property type="entry name" value="NAD(P)-bd_dom_sf"/>
</dbReference>
<dbReference type="PANTHER" id="PTHR43708:SF5">
    <property type="entry name" value="CONSERVED EXPRESSED OXIDOREDUCTASE (EUROFUNG)-RELATED"/>
    <property type="match status" value="1"/>
</dbReference>
<protein>
    <recommendedName>
        <fullName evidence="3">Gfo/Idh/MocA-like oxidoreductase N-terminal domain-containing protein</fullName>
    </recommendedName>
</protein>
<dbReference type="Gene3D" id="3.40.50.720">
    <property type="entry name" value="NAD(P)-binding Rossmann-like Domain"/>
    <property type="match status" value="1"/>
</dbReference>
<proteinExistence type="inferred from homology"/>